<evidence type="ECO:0000256" key="1">
    <source>
        <dbReference type="SAM" id="MobiDB-lite"/>
    </source>
</evidence>
<dbReference type="EMBL" id="OU015569">
    <property type="protein sequence ID" value="CAG5095436.1"/>
    <property type="molecule type" value="Genomic_DNA"/>
</dbReference>
<organism evidence="2 3">
    <name type="scientific">Oikopleura dioica</name>
    <name type="common">Tunicate</name>
    <dbReference type="NCBI Taxonomy" id="34765"/>
    <lineage>
        <taxon>Eukaryota</taxon>
        <taxon>Metazoa</taxon>
        <taxon>Chordata</taxon>
        <taxon>Tunicata</taxon>
        <taxon>Appendicularia</taxon>
        <taxon>Copelata</taxon>
        <taxon>Oikopleuridae</taxon>
        <taxon>Oikopleura</taxon>
    </lineage>
</organism>
<evidence type="ECO:0000313" key="3">
    <source>
        <dbReference type="Proteomes" id="UP001158576"/>
    </source>
</evidence>
<name>A0ABN7SDX7_OIKDI</name>
<keyword evidence="3" id="KW-1185">Reference proteome</keyword>
<protein>
    <submittedName>
        <fullName evidence="2">Oidioi.mRNA.OKI2018_I69.XSR.g14187.t1.cds</fullName>
    </submittedName>
</protein>
<evidence type="ECO:0000313" key="2">
    <source>
        <dbReference type="EMBL" id="CAG5095436.1"/>
    </source>
</evidence>
<feature type="compositionally biased region" description="Basic residues" evidence="1">
    <location>
        <begin position="71"/>
        <end position="83"/>
    </location>
</feature>
<feature type="region of interest" description="Disordered" evidence="1">
    <location>
        <begin position="59"/>
        <end position="83"/>
    </location>
</feature>
<reference evidence="2 3" key="1">
    <citation type="submission" date="2021-04" db="EMBL/GenBank/DDBJ databases">
        <authorList>
            <person name="Bliznina A."/>
        </authorList>
    </citation>
    <scope>NUCLEOTIDE SEQUENCE [LARGE SCALE GENOMIC DNA]</scope>
</reference>
<dbReference type="Proteomes" id="UP001158576">
    <property type="component" value="Chromosome XSR"/>
</dbReference>
<proteinExistence type="predicted"/>
<accession>A0ABN7SDX7</accession>
<gene>
    <name evidence="2" type="ORF">OKIOD_LOCUS5745</name>
</gene>
<sequence length="83" mass="9685">MCIINEARSAKKHFIAIHLVSVGNARRQDVVEYKRITAEVWSPFASKEIFSKHVPVEQFQSEDSKRERQPKNAKKSRNILCHH</sequence>